<protein>
    <submittedName>
        <fullName evidence="1">Uncharacterized protein</fullName>
    </submittedName>
</protein>
<sequence length="65" mass="7202">MEHEFLLSIPFSLLTFSMEHNSSLMLPWVAVHNNLAVSILPTCLALISSKLSPINSIPLSPTFHL</sequence>
<evidence type="ECO:0000313" key="1">
    <source>
        <dbReference type="EMBL" id="MBX34950.1"/>
    </source>
</evidence>
<organism evidence="1">
    <name type="scientific">Rhizophora mucronata</name>
    <name type="common">Asiatic mangrove</name>
    <dbReference type="NCBI Taxonomy" id="61149"/>
    <lineage>
        <taxon>Eukaryota</taxon>
        <taxon>Viridiplantae</taxon>
        <taxon>Streptophyta</taxon>
        <taxon>Embryophyta</taxon>
        <taxon>Tracheophyta</taxon>
        <taxon>Spermatophyta</taxon>
        <taxon>Magnoliopsida</taxon>
        <taxon>eudicotyledons</taxon>
        <taxon>Gunneridae</taxon>
        <taxon>Pentapetalae</taxon>
        <taxon>rosids</taxon>
        <taxon>fabids</taxon>
        <taxon>Malpighiales</taxon>
        <taxon>Rhizophoraceae</taxon>
        <taxon>Rhizophora</taxon>
    </lineage>
</organism>
<reference evidence="1" key="1">
    <citation type="submission" date="2018-02" db="EMBL/GenBank/DDBJ databases">
        <title>Rhizophora mucronata_Transcriptome.</title>
        <authorList>
            <person name="Meera S.P."/>
            <person name="Sreeshan A."/>
            <person name="Augustine A."/>
        </authorList>
    </citation>
    <scope>NUCLEOTIDE SEQUENCE</scope>
    <source>
        <tissue evidence="1">Leaf</tissue>
    </source>
</reference>
<dbReference type="AlphaFoldDB" id="A0A2P2MXK0"/>
<dbReference type="EMBL" id="GGEC01054466">
    <property type="protein sequence ID" value="MBX34950.1"/>
    <property type="molecule type" value="Transcribed_RNA"/>
</dbReference>
<name>A0A2P2MXK0_RHIMU</name>
<proteinExistence type="predicted"/>
<accession>A0A2P2MXK0</accession>